<reference evidence="3" key="1">
    <citation type="submission" date="2017-11" db="EMBL/GenBank/DDBJ databases">
        <authorList>
            <person name="Watanabe M."/>
            <person name="Kojima H."/>
        </authorList>
    </citation>
    <scope>NUCLEOTIDE SEQUENCE [LARGE SCALE GENOMIC DNA]</scope>
    <source>
        <strain evidence="3">Tokyo 01</strain>
    </source>
</reference>
<organism evidence="2 3">
    <name type="scientific">Desulfonema ishimotonii</name>
    <dbReference type="NCBI Taxonomy" id="45657"/>
    <lineage>
        <taxon>Bacteria</taxon>
        <taxon>Pseudomonadati</taxon>
        <taxon>Thermodesulfobacteriota</taxon>
        <taxon>Desulfobacteria</taxon>
        <taxon>Desulfobacterales</taxon>
        <taxon>Desulfococcaceae</taxon>
        <taxon>Desulfonema</taxon>
    </lineage>
</organism>
<evidence type="ECO:0000313" key="2">
    <source>
        <dbReference type="EMBL" id="GBC62765.1"/>
    </source>
</evidence>
<accession>A0A401G0L3</accession>
<keyword evidence="3" id="KW-1185">Reference proteome</keyword>
<reference evidence="3" key="2">
    <citation type="submission" date="2019-01" db="EMBL/GenBank/DDBJ databases">
        <title>Genome sequence of Desulfonema ishimotonii strain Tokyo 01.</title>
        <authorList>
            <person name="Fukui M."/>
        </authorList>
    </citation>
    <scope>NUCLEOTIDE SEQUENCE [LARGE SCALE GENOMIC DNA]</scope>
    <source>
        <strain evidence="3">Tokyo 01</strain>
    </source>
</reference>
<dbReference type="RefSeq" id="WP_124329916.1">
    <property type="nucleotide sequence ID" value="NZ_BEXT01000001.1"/>
</dbReference>
<feature type="domain" description="PilZ" evidence="1">
    <location>
        <begin position="56"/>
        <end position="147"/>
    </location>
</feature>
<comment type="caution">
    <text evidence="2">The sequence shown here is derived from an EMBL/GenBank/DDBJ whole genome shotgun (WGS) entry which is preliminary data.</text>
</comment>
<evidence type="ECO:0000313" key="3">
    <source>
        <dbReference type="Proteomes" id="UP000288096"/>
    </source>
</evidence>
<gene>
    <name evidence="2" type="ORF">DENIS_3742</name>
</gene>
<evidence type="ECO:0000259" key="1">
    <source>
        <dbReference type="Pfam" id="PF07238"/>
    </source>
</evidence>
<proteinExistence type="predicted"/>
<dbReference type="GO" id="GO:0035438">
    <property type="term" value="F:cyclic-di-GMP binding"/>
    <property type="evidence" value="ECO:0007669"/>
    <property type="project" value="InterPro"/>
</dbReference>
<dbReference type="AlphaFoldDB" id="A0A401G0L3"/>
<dbReference type="Gene3D" id="2.40.10.220">
    <property type="entry name" value="predicted glycosyltransferase like domains"/>
    <property type="match status" value="1"/>
</dbReference>
<dbReference type="Pfam" id="PF07238">
    <property type="entry name" value="PilZ"/>
    <property type="match status" value="1"/>
</dbReference>
<dbReference type="OrthoDB" id="5511523at2"/>
<name>A0A401G0L3_9BACT</name>
<protein>
    <submittedName>
        <fullName evidence="2">PilZ domain-containing protein</fullName>
    </submittedName>
</protein>
<dbReference type="Proteomes" id="UP000288096">
    <property type="component" value="Unassembled WGS sequence"/>
</dbReference>
<sequence length="173" mass="19987">MKQEKAFVHDDCVAVITCPDCHIARRVDVRRYRNIRQSVRLKCRCGCGCRFNITLERRQSFRKEVFLSGQFLPENGSQKLLMTIKDISKSGIAFRLSRQTDFSIRDRGVVEFHLDDMTHTLVRKTVEIRSVSGLSIGAVFCPPDPAEWVDTGDRELGNYLLACPRKKPKWYHP</sequence>
<dbReference type="EMBL" id="BEXT01000001">
    <property type="protein sequence ID" value="GBC62765.1"/>
    <property type="molecule type" value="Genomic_DNA"/>
</dbReference>
<dbReference type="InterPro" id="IPR009875">
    <property type="entry name" value="PilZ_domain"/>
</dbReference>